<dbReference type="PATRIC" id="fig|1121022.4.peg.3689"/>
<dbReference type="Proteomes" id="UP000017837">
    <property type="component" value="Unassembled WGS sequence"/>
</dbReference>
<evidence type="ECO:0000313" key="2">
    <source>
        <dbReference type="EMBL" id="ESQ86735.1"/>
    </source>
</evidence>
<feature type="chain" id="PRO_5004725136" evidence="1">
    <location>
        <begin position="23"/>
        <end position="629"/>
    </location>
</feature>
<dbReference type="EMBL" id="AWGB01000050">
    <property type="protein sequence ID" value="ESQ86735.1"/>
    <property type="molecule type" value="Genomic_DNA"/>
</dbReference>
<reference evidence="2 3" key="1">
    <citation type="journal article" date="2014" name="Nature">
        <title>Sequential evolution of bacterial morphology by co-option of a developmental regulator.</title>
        <authorList>
            <person name="Jiang C."/>
            <person name="Brown P.J."/>
            <person name="Ducret A."/>
            <person name="Brun Y.V."/>
        </authorList>
    </citation>
    <scope>NUCLEOTIDE SEQUENCE [LARGE SCALE GENOMIC DNA]</scope>
    <source>
        <strain evidence="2 3">DSM 16100</strain>
    </source>
</reference>
<gene>
    <name evidence="2" type="ORF">ABENE_18045</name>
</gene>
<evidence type="ECO:0000313" key="3">
    <source>
        <dbReference type="Proteomes" id="UP000017837"/>
    </source>
</evidence>
<dbReference type="OrthoDB" id="3222930at2"/>
<feature type="signal peptide" evidence="1">
    <location>
        <begin position="1"/>
        <end position="22"/>
    </location>
</feature>
<protein>
    <submittedName>
        <fullName evidence="2">Uncharacterized protein</fullName>
    </submittedName>
</protein>
<organism evidence="2 3">
    <name type="scientific">Asticcacaulis benevestitus DSM 16100 = ATCC BAA-896</name>
    <dbReference type="NCBI Taxonomy" id="1121022"/>
    <lineage>
        <taxon>Bacteria</taxon>
        <taxon>Pseudomonadati</taxon>
        <taxon>Pseudomonadota</taxon>
        <taxon>Alphaproteobacteria</taxon>
        <taxon>Caulobacterales</taxon>
        <taxon>Caulobacteraceae</taxon>
        <taxon>Asticcacaulis</taxon>
    </lineage>
</organism>
<keyword evidence="3" id="KW-1185">Reference proteome</keyword>
<accession>V4PMP3</accession>
<dbReference type="AlphaFoldDB" id="V4PMP3"/>
<name>V4PMP3_9CAUL</name>
<dbReference type="eggNOG" id="ENOG502Z8EC">
    <property type="taxonomic scope" value="Bacteria"/>
</dbReference>
<evidence type="ECO:0000256" key="1">
    <source>
        <dbReference type="SAM" id="SignalP"/>
    </source>
</evidence>
<dbReference type="Pfam" id="PF11308">
    <property type="entry name" value="Glyco_hydro_129"/>
    <property type="match status" value="1"/>
</dbReference>
<dbReference type="RefSeq" id="WP_018083992.1">
    <property type="nucleotide sequence ID" value="NZ_AQWM01000054.1"/>
</dbReference>
<comment type="caution">
    <text evidence="2">The sequence shown here is derived from an EMBL/GenBank/DDBJ whole genome shotgun (WGS) entry which is preliminary data.</text>
</comment>
<dbReference type="InterPro" id="IPR021459">
    <property type="entry name" value="GH101-related"/>
</dbReference>
<keyword evidence="1" id="KW-0732">Signal</keyword>
<proteinExistence type="predicted"/>
<sequence length="629" mass="69830">MFDRFLAAGVFALMTLSLPARAEPIEVRVGKIIYVVDPATLKIDAQDEQYGLIPLLKPVGEGGETSVTKADGAWMWSTREGQQVRLTTDGDALKISVTGKTGTQWRWSMATASDGTWIVPDGEGMAFDVNDPFWRSTYSRNRCFGGTTTLSFPAWSYLSRTKTVTYALDDGFQSKLCLEDINGLQANLSHEFVEGGETVDILVHLGQPDPLAPAHFYRDYLKRHGRLQTFADKKVPDLDRLFGAPHAYVWGDGRDLVFLDELKALGIHKLVISYDQDPKTGKYLVQPAYLKKAHALGYLAGPYDAFDNGQPDAMADMPAAMWGPDLYPSGCLRDAKGAIVPGFANRGCQMSSQAIANHSGGFVPAKRYADHIEAGASQVFIDVDAFGTFYDDFSPDHRMTKAQDRNNRLARMGMGIKTFGLVQGSENVTAWSSGVTHYTHGTGQAHMIAVWPILNDTRFKGYWPPERPPIYFGHFTPTPEEARGLFGPADRLPLFEAVYHDDVVAVDRWEFGLTRVMGAEKSRYARALLYGIPTMWNLDRRELKTYGAWLKAAHDDFQAVHGVSAPVALTQFEWLSDNRLVQRVQFADGRTVTANFGDSVWKDLQPNCVRVSGSDNRDTIFCPPKLPAE</sequence>